<reference evidence="2" key="1">
    <citation type="submission" date="2023-01" db="EMBL/GenBank/DDBJ databases">
        <authorList>
            <person name="Van Ghelder C."/>
            <person name="Rancurel C."/>
        </authorList>
    </citation>
    <scope>NUCLEOTIDE SEQUENCE</scope>
    <source>
        <strain evidence="2">CNCM I-4278</strain>
    </source>
</reference>
<protein>
    <recommendedName>
        <fullName evidence="4">Myb-like domain-containing protein</fullName>
    </recommendedName>
</protein>
<sequence>MNGAENAHGFYDQNAYGGTEPLPTRNGPGVPSEQYKRFLDLYQLGGYKHNSFDPLSSTGSQQATNGFQSMDIVERPQLAVVPQQFTNDFPSLNIVERPQFVMGPQQINCGYQSANTLATITNGAVRMSNGGFDGGVPRAPFVDLAPAPVQTVSSFPFAQCMPTPVASPSNTSCQSIQTPPTAITPSYFAPTAQPTLIAPPEGHLLPVQLTQICAAPESPAHLYQTQHTTFDFVGPTSGSMASGSKRTISRESHQHETAKQRRERETRIVVEQRRLKTPYKLIKGMFDYPISEGTLRGRWRNATKHRSLRPRVARWSDRQNRLLVDEVNRRMSEKPDDWDFAKKMSKIGWKGISEHLEAQAGYHFGYSTCKKRYCFLQGIDKEGNSLSAPASTTDQTTDD</sequence>
<dbReference type="Proteomes" id="UP001152607">
    <property type="component" value="Unassembled WGS sequence"/>
</dbReference>
<organism evidence="2 3">
    <name type="scientific">Periconia digitata</name>
    <dbReference type="NCBI Taxonomy" id="1303443"/>
    <lineage>
        <taxon>Eukaryota</taxon>
        <taxon>Fungi</taxon>
        <taxon>Dikarya</taxon>
        <taxon>Ascomycota</taxon>
        <taxon>Pezizomycotina</taxon>
        <taxon>Dothideomycetes</taxon>
        <taxon>Pleosporomycetidae</taxon>
        <taxon>Pleosporales</taxon>
        <taxon>Massarineae</taxon>
        <taxon>Periconiaceae</taxon>
        <taxon>Periconia</taxon>
    </lineage>
</organism>
<feature type="region of interest" description="Disordered" evidence="1">
    <location>
        <begin position="1"/>
        <end position="31"/>
    </location>
</feature>
<evidence type="ECO:0008006" key="4">
    <source>
        <dbReference type="Google" id="ProtNLM"/>
    </source>
</evidence>
<accession>A0A9W4XU68</accession>
<proteinExistence type="predicted"/>
<feature type="compositionally biased region" description="Polar residues" evidence="1">
    <location>
        <begin position="236"/>
        <end position="246"/>
    </location>
</feature>
<feature type="compositionally biased region" description="Basic and acidic residues" evidence="1">
    <location>
        <begin position="248"/>
        <end position="264"/>
    </location>
</feature>
<comment type="caution">
    <text evidence="2">The sequence shown here is derived from an EMBL/GenBank/DDBJ whole genome shotgun (WGS) entry which is preliminary data.</text>
</comment>
<dbReference type="AlphaFoldDB" id="A0A9W4XU68"/>
<evidence type="ECO:0000256" key="1">
    <source>
        <dbReference type="SAM" id="MobiDB-lite"/>
    </source>
</evidence>
<evidence type="ECO:0000313" key="2">
    <source>
        <dbReference type="EMBL" id="CAI6337776.1"/>
    </source>
</evidence>
<gene>
    <name evidence="2" type="ORF">PDIGIT_LOCUS10891</name>
</gene>
<keyword evidence="3" id="KW-1185">Reference proteome</keyword>
<name>A0A9W4XU68_9PLEO</name>
<dbReference type="OrthoDB" id="3439209at2759"/>
<evidence type="ECO:0000313" key="3">
    <source>
        <dbReference type="Proteomes" id="UP001152607"/>
    </source>
</evidence>
<dbReference type="EMBL" id="CAOQHR010000007">
    <property type="protein sequence ID" value="CAI6337776.1"/>
    <property type="molecule type" value="Genomic_DNA"/>
</dbReference>
<feature type="region of interest" description="Disordered" evidence="1">
    <location>
        <begin position="233"/>
        <end position="264"/>
    </location>
</feature>